<gene>
    <name evidence="1" type="ORF">H5410_025178</name>
</gene>
<reference evidence="1 2" key="1">
    <citation type="submission" date="2020-09" db="EMBL/GenBank/DDBJ databases">
        <title>De no assembly of potato wild relative species, Solanum commersonii.</title>
        <authorList>
            <person name="Cho K."/>
        </authorList>
    </citation>
    <scope>NUCLEOTIDE SEQUENCE [LARGE SCALE GENOMIC DNA]</scope>
    <source>
        <strain evidence="1">LZ3.2</strain>
        <tissue evidence="1">Leaf</tissue>
    </source>
</reference>
<dbReference type="AlphaFoldDB" id="A0A9J5YXS7"/>
<evidence type="ECO:0000313" key="1">
    <source>
        <dbReference type="EMBL" id="KAG5603686.1"/>
    </source>
</evidence>
<name>A0A9J5YXS7_SOLCO</name>
<keyword evidence="2" id="KW-1185">Reference proteome</keyword>
<dbReference type="Proteomes" id="UP000824120">
    <property type="component" value="Chromosome 5"/>
</dbReference>
<protein>
    <recommendedName>
        <fullName evidence="3">F-box domain-containing protein</fullName>
    </recommendedName>
</protein>
<organism evidence="1 2">
    <name type="scientific">Solanum commersonii</name>
    <name type="common">Commerson's wild potato</name>
    <name type="synonym">Commerson's nightshade</name>
    <dbReference type="NCBI Taxonomy" id="4109"/>
    <lineage>
        <taxon>Eukaryota</taxon>
        <taxon>Viridiplantae</taxon>
        <taxon>Streptophyta</taxon>
        <taxon>Embryophyta</taxon>
        <taxon>Tracheophyta</taxon>
        <taxon>Spermatophyta</taxon>
        <taxon>Magnoliopsida</taxon>
        <taxon>eudicotyledons</taxon>
        <taxon>Gunneridae</taxon>
        <taxon>Pentapetalae</taxon>
        <taxon>asterids</taxon>
        <taxon>lamiids</taxon>
        <taxon>Solanales</taxon>
        <taxon>Solanaceae</taxon>
        <taxon>Solanoideae</taxon>
        <taxon>Solaneae</taxon>
        <taxon>Solanum</taxon>
    </lineage>
</organism>
<comment type="caution">
    <text evidence="1">The sequence shown here is derived from an EMBL/GenBank/DDBJ whole genome shotgun (WGS) entry which is preliminary data.</text>
</comment>
<proteinExistence type="predicted"/>
<sequence length="77" mass="8912">MVVLRADHPKVSRFLLCNIYDMMLPNDKKLCSATLPSDVLSNLPENVLDDILRNYSNLPPFGTSCRTNYKVYHWKLL</sequence>
<dbReference type="EMBL" id="JACXVP010000005">
    <property type="protein sequence ID" value="KAG5603686.1"/>
    <property type="molecule type" value="Genomic_DNA"/>
</dbReference>
<accession>A0A9J5YXS7</accession>
<evidence type="ECO:0000313" key="2">
    <source>
        <dbReference type="Proteomes" id="UP000824120"/>
    </source>
</evidence>
<evidence type="ECO:0008006" key="3">
    <source>
        <dbReference type="Google" id="ProtNLM"/>
    </source>
</evidence>